<keyword evidence="1" id="KW-0812">Transmembrane</keyword>
<evidence type="ECO:0000256" key="1">
    <source>
        <dbReference type="SAM" id="Phobius"/>
    </source>
</evidence>
<feature type="transmembrane region" description="Helical" evidence="1">
    <location>
        <begin position="70"/>
        <end position="97"/>
    </location>
</feature>
<organism evidence="2 3">
    <name type="scientific">Imshaugia aleurites</name>
    <dbReference type="NCBI Taxonomy" id="172621"/>
    <lineage>
        <taxon>Eukaryota</taxon>
        <taxon>Fungi</taxon>
        <taxon>Dikarya</taxon>
        <taxon>Ascomycota</taxon>
        <taxon>Pezizomycotina</taxon>
        <taxon>Lecanoromycetes</taxon>
        <taxon>OSLEUM clade</taxon>
        <taxon>Lecanoromycetidae</taxon>
        <taxon>Lecanorales</taxon>
        <taxon>Lecanorineae</taxon>
        <taxon>Parmeliaceae</taxon>
        <taxon>Imshaugia</taxon>
    </lineage>
</organism>
<sequence>MFTLRPSRQQMYADDPKYLWKPILRALAIILAITSIGLLGWSLTHQVVFQTNIPYNLDTADDDWLYSNDVWYLICSFITLGLSTLWNFANILTLLLLNRPLHPGANVACDLLLWLFLNVTSIFALVGAEKSLYWYPPDTTSSSSFITSPNGTVIAVSPQQSYPNAITRHGAGASFLVLLMHFALFVSACRATNARRVNALAGTIAEEMCKGRDGGRDAGGERNPNAAFVPIGELVEQQAPLGYGMPPAVTGVVGGKKGVGRAGGEEEGGWEARGSCERFEVMGEGCSGGRGVRACGDEFCEV</sequence>
<dbReference type="Proteomes" id="UP000664534">
    <property type="component" value="Unassembled WGS sequence"/>
</dbReference>
<dbReference type="AlphaFoldDB" id="A0A8H3EV20"/>
<keyword evidence="3" id="KW-1185">Reference proteome</keyword>
<keyword evidence="1" id="KW-0472">Membrane</keyword>
<dbReference type="EMBL" id="CAJPDT010000009">
    <property type="protein sequence ID" value="CAF9911924.1"/>
    <property type="molecule type" value="Genomic_DNA"/>
</dbReference>
<name>A0A8H3EV20_9LECA</name>
<reference evidence="2" key="1">
    <citation type="submission" date="2021-03" db="EMBL/GenBank/DDBJ databases">
        <authorList>
            <person name="Tagirdzhanova G."/>
        </authorList>
    </citation>
    <scope>NUCLEOTIDE SEQUENCE</scope>
</reference>
<proteinExistence type="predicted"/>
<feature type="transmembrane region" description="Helical" evidence="1">
    <location>
        <begin position="166"/>
        <end position="186"/>
    </location>
</feature>
<evidence type="ECO:0000313" key="2">
    <source>
        <dbReference type="EMBL" id="CAF9911924.1"/>
    </source>
</evidence>
<evidence type="ECO:0000313" key="3">
    <source>
        <dbReference type="Proteomes" id="UP000664534"/>
    </source>
</evidence>
<feature type="transmembrane region" description="Helical" evidence="1">
    <location>
        <begin position="23"/>
        <end position="43"/>
    </location>
</feature>
<dbReference type="OrthoDB" id="5279542at2759"/>
<comment type="caution">
    <text evidence="2">The sequence shown here is derived from an EMBL/GenBank/DDBJ whole genome shotgun (WGS) entry which is preliminary data.</text>
</comment>
<feature type="transmembrane region" description="Helical" evidence="1">
    <location>
        <begin position="109"/>
        <end position="128"/>
    </location>
</feature>
<keyword evidence="1" id="KW-1133">Transmembrane helix</keyword>
<protein>
    <submittedName>
        <fullName evidence="2">Uncharacterized protein</fullName>
    </submittedName>
</protein>
<gene>
    <name evidence="2" type="ORF">IMSHALPRED_010638</name>
</gene>
<accession>A0A8H3EV20</accession>